<comment type="subcellular location">
    <subcellularLocation>
        <location evidence="1">Membrane</location>
        <topology evidence="1">Single-pass membrane protein</topology>
    </subcellularLocation>
</comment>
<dbReference type="Pfam" id="PF03544">
    <property type="entry name" value="TonB_C"/>
    <property type="match status" value="1"/>
</dbReference>
<evidence type="ECO:0000256" key="4">
    <source>
        <dbReference type="ARBA" id="ARBA00023136"/>
    </source>
</evidence>
<sequence>MPARRARRPPRTSSRMRSSWSTSAPSTSPTIRAGAPCAARSRTPGPARAGAWACTETRASGARSGRLPLCCPHGADMTITATARPLRPLYRLFLLVLGALLPLAQAQAQFTPPQNLDPASGVIRLGSSYQSDAWLVYTYDIDASGVPADVVIQSSNGVLEVEQAVLEQVNAMRFKPAMRGGQPVRVSADPVVFTWILDKPREMSPRFDELYRQAWDFYAQEDYDAAFDIAVQLKNYPGRNALEEVKFQILAASLASRWKDEAAEMQHLSRVVELQSLALDNNFRNTYVPDDQYLKILNRILELQLARMMLADAGNTLDDMQTLGRGTPIVQEASAHYQQVEQAFHARDDVVVAGELVPLYRDGPGSWKSGLSRAQFSISDVRGQISSVFLVCAEYERSLRYPAREPWQIPAGWTQCKIDVAGKAGTRFRLHQHAPSN</sequence>
<dbReference type="InterPro" id="IPR037682">
    <property type="entry name" value="TonB_C"/>
</dbReference>
<keyword evidence="2" id="KW-0812">Transmembrane</keyword>
<dbReference type="AlphaFoldDB" id="A0A4Z0M5P1"/>
<evidence type="ECO:0000313" key="8">
    <source>
        <dbReference type="Proteomes" id="UP000298050"/>
    </source>
</evidence>
<dbReference type="Gene3D" id="3.30.1150.10">
    <property type="match status" value="1"/>
</dbReference>
<feature type="region of interest" description="Disordered" evidence="5">
    <location>
        <begin position="1"/>
        <end position="48"/>
    </location>
</feature>
<dbReference type="GO" id="GO:0016020">
    <property type="term" value="C:membrane"/>
    <property type="evidence" value="ECO:0007669"/>
    <property type="project" value="UniProtKB-SubCell"/>
</dbReference>
<protein>
    <submittedName>
        <fullName evidence="7">Energy transducer TonB</fullName>
    </submittedName>
</protein>
<evidence type="ECO:0000256" key="2">
    <source>
        <dbReference type="ARBA" id="ARBA00022692"/>
    </source>
</evidence>
<comment type="caution">
    <text evidence="7">The sequence shown here is derived from an EMBL/GenBank/DDBJ whole genome shotgun (WGS) entry which is preliminary data.</text>
</comment>
<feature type="domain" description="TonB C-terminal" evidence="6">
    <location>
        <begin position="137"/>
        <end position="193"/>
    </location>
</feature>
<dbReference type="NCBIfam" id="TIGR01352">
    <property type="entry name" value="tonB_Cterm"/>
    <property type="match status" value="1"/>
</dbReference>
<proteinExistence type="predicted"/>
<dbReference type="InterPro" id="IPR006260">
    <property type="entry name" value="TonB/TolA_C"/>
</dbReference>
<dbReference type="GO" id="GO:0055085">
    <property type="term" value="P:transmembrane transport"/>
    <property type="evidence" value="ECO:0007669"/>
    <property type="project" value="InterPro"/>
</dbReference>
<name>A0A4Z0M5P1_9GAMM</name>
<organism evidence="7 8">
    <name type="scientific">Mangrovimicrobium sediminis</name>
    <dbReference type="NCBI Taxonomy" id="2562682"/>
    <lineage>
        <taxon>Bacteria</taxon>
        <taxon>Pseudomonadati</taxon>
        <taxon>Pseudomonadota</taxon>
        <taxon>Gammaproteobacteria</taxon>
        <taxon>Cellvibrionales</taxon>
        <taxon>Halieaceae</taxon>
        <taxon>Mangrovimicrobium</taxon>
    </lineage>
</organism>
<dbReference type="SUPFAM" id="SSF74653">
    <property type="entry name" value="TolA/TonB C-terminal domain"/>
    <property type="match status" value="1"/>
</dbReference>
<dbReference type="OrthoDB" id="5956919at2"/>
<evidence type="ECO:0000313" key="7">
    <source>
        <dbReference type="EMBL" id="TGD74756.1"/>
    </source>
</evidence>
<evidence type="ECO:0000256" key="3">
    <source>
        <dbReference type="ARBA" id="ARBA00022989"/>
    </source>
</evidence>
<feature type="compositionally biased region" description="Basic residues" evidence="5">
    <location>
        <begin position="1"/>
        <end position="10"/>
    </location>
</feature>
<reference evidence="7 8" key="1">
    <citation type="submission" date="2019-04" db="EMBL/GenBank/DDBJ databases">
        <title>Taxonomy of novel Haliea sp. from mangrove soil of West Coast of India.</title>
        <authorList>
            <person name="Verma A."/>
            <person name="Kumar P."/>
            <person name="Krishnamurthi S."/>
        </authorList>
    </citation>
    <scope>NUCLEOTIDE SEQUENCE [LARGE SCALE GENOMIC DNA]</scope>
    <source>
        <strain evidence="7 8">SAOS-164</strain>
    </source>
</reference>
<feature type="compositionally biased region" description="Low complexity" evidence="5">
    <location>
        <begin position="11"/>
        <end position="33"/>
    </location>
</feature>
<keyword evidence="4" id="KW-0472">Membrane</keyword>
<evidence type="ECO:0000256" key="1">
    <source>
        <dbReference type="ARBA" id="ARBA00004167"/>
    </source>
</evidence>
<keyword evidence="3" id="KW-1133">Transmembrane helix</keyword>
<keyword evidence="8" id="KW-1185">Reference proteome</keyword>
<dbReference type="EMBL" id="SRLE01000005">
    <property type="protein sequence ID" value="TGD74756.1"/>
    <property type="molecule type" value="Genomic_DNA"/>
</dbReference>
<gene>
    <name evidence="7" type="ORF">E4634_06030</name>
</gene>
<evidence type="ECO:0000256" key="5">
    <source>
        <dbReference type="SAM" id="MobiDB-lite"/>
    </source>
</evidence>
<accession>A0A4Z0M5P1</accession>
<dbReference type="Proteomes" id="UP000298050">
    <property type="component" value="Unassembled WGS sequence"/>
</dbReference>
<evidence type="ECO:0000259" key="6">
    <source>
        <dbReference type="Pfam" id="PF03544"/>
    </source>
</evidence>